<proteinExistence type="predicted"/>
<name>A0A2Z4QDN0_9CAUD</name>
<reference evidence="1 2" key="1">
    <citation type="submission" date="2018-05" db="EMBL/GenBank/DDBJ databases">
        <title>Genome Assembly Of Bacteriophage Specific To Escherichia coli 0157:H7.</title>
        <authorList>
            <person name="Mohd Tawfid M.H.A."/>
            <person name="Mohamad Zawawi N.A."/>
            <person name="Mat Arip Y."/>
        </authorList>
    </citation>
    <scope>NUCLEOTIDE SEQUENCE [LARGE SCALE GENOMIC DNA]</scope>
</reference>
<dbReference type="KEGG" id="vg:65113984"/>
<evidence type="ECO:0000313" key="1">
    <source>
        <dbReference type="EMBL" id="AWY07881.1"/>
    </source>
</evidence>
<protein>
    <submittedName>
        <fullName evidence="1">Uncharacterized protein</fullName>
    </submittedName>
</protein>
<dbReference type="GeneID" id="65113984"/>
<reference evidence="1 2" key="2">
    <citation type="submission" date="2018-05" db="EMBL/GenBank/DDBJ databases">
        <title>Isolation and characterization of bacteriophage from raw sewage specific for Eschericia coli 0157:H7.</title>
        <authorList>
            <person name="Juharul Zaman S.F."/>
            <person name="Mat Arip Y."/>
            <person name="Mohamad Zawawi N.A."/>
        </authorList>
    </citation>
    <scope>NUCLEOTIDE SEQUENCE [LARGE SCALE GENOMIC DNA]</scope>
</reference>
<sequence>MGNTEMDNSRAMEWHKPRENKMKTYQEFITEVTLSAEQKAAIEEGKNPKVTYKVNSKGVFDGLVQDPELKKALSKTNAYFAPKFNTAGVLIGLDVFNSKGVLSNAFGYAANKITKAAWESNTKQAQKPRV</sequence>
<dbReference type="RefSeq" id="YP_010096329.1">
    <property type="nucleotide sequence ID" value="NC_055749.1"/>
</dbReference>
<dbReference type="Proteomes" id="UP000251525">
    <property type="component" value="Segment"/>
</dbReference>
<accession>A0A2Z4QDN0</accession>
<dbReference type="EMBL" id="MH359124">
    <property type="protein sequence ID" value="AWY07881.1"/>
    <property type="molecule type" value="Genomic_DNA"/>
</dbReference>
<evidence type="ECO:0000313" key="2">
    <source>
        <dbReference type="Proteomes" id="UP000251525"/>
    </source>
</evidence>
<keyword evidence="2" id="KW-1185">Reference proteome</keyword>
<organism evidence="1 2">
    <name type="scientific">Escherichia phage SF</name>
    <dbReference type="NCBI Taxonomy" id="2234080"/>
    <lineage>
        <taxon>Viruses</taxon>
        <taxon>Duplodnaviria</taxon>
        <taxon>Heunggongvirae</taxon>
        <taxon>Uroviricota</taxon>
        <taxon>Caudoviricetes</taxon>
        <taxon>Pantevenvirales</taxon>
        <taxon>Straboviridae</taxon>
        <taxon>Tevenvirinae</taxon>
        <taxon>Mosigvirus</taxon>
        <taxon>Mosigvirus sf</taxon>
    </lineage>
</organism>